<reference evidence="1" key="1">
    <citation type="journal article" date="2021" name="Microb. Physiol.">
        <title>Proteogenomic Insights into the Physiology of Marine, Sulfate-Reducing, Filamentous Desulfonema limicola and Desulfonema magnum.</title>
        <authorList>
            <person name="Schnaars V."/>
            <person name="Wohlbrand L."/>
            <person name="Scheve S."/>
            <person name="Hinrichs C."/>
            <person name="Reinhardt R."/>
            <person name="Rabus R."/>
        </authorList>
    </citation>
    <scope>NUCLEOTIDE SEQUENCE</scope>
    <source>
        <strain evidence="1">4be13</strain>
    </source>
</reference>
<dbReference type="AlphaFoldDB" id="A0A975BHB4"/>
<dbReference type="KEGG" id="dmm:dnm_014510"/>
<gene>
    <name evidence="1" type="ORF">dnm_014510</name>
</gene>
<accession>A0A975BHB4</accession>
<name>A0A975BHB4_9BACT</name>
<sequence length="37" mass="4334">MRHFFILICNYRQSDAVRRTEKTNFQDKENRSSGGAG</sequence>
<dbReference type="EMBL" id="CP061800">
    <property type="protein sequence ID" value="QTA85441.1"/>
    <property type="molecule type" value="Genomic_DNA"/>
</dbReference>
<proteinExistence type="predicted"/>
<protein>
    <submittedName>
        <fullName evidence="1">Uncharacterized protein</fullName>
    </submittedName>
</protein>
<dbReference type="Proteomes" id="UP000663722">
    <property type="component" value="Chromosome"/>
</dbReference>
<evidence type="ECO:0000313" key="1">
    <source>
        <dbReference type="EMBL" id="QTA85441.1"/>
    </source>
</evidence>
<organism evidence="1 2">
    <name type="scientific">Desulfonema magnum</name>
    <dbReference type="NCBI Taxonomy" id="45655"/>
    <lineage>
        <taxon>Bacteria</taxon>
        <taxon>Pseudomonadati</taxon>
        <taxon>Thermodesulfobacteriota</taxon>
        <taxon>Desulfobacteria</taxon>
        <taxon>Desulfobacterales</taxon>
        <taxon>Desulfococcaceae</taxon>
        <taxon>Desulfonema</taxon>
    </lineage>
</organism>
<keyword evidence="2" id="KW-1185">Reference proteome</keyword>
<evidence type="ECO:0000313" key="2">
    <source>
        <dbReference type="Proteomes" id="UP000663722"/>
    </source>
</evidence>